<organism evidence="1 2">
    <name type="scientific">Vibrio paracholerae</name>
    <dbReference type="NCBI Taxonomy" id="650003"/>
    <lineage>
        <taxon>Bacteria</taxon>
        <taxon>Pseudomonadati</taxon>
        <taxon>Pseudomonadota</taxon>
        <taxon>Gammaproteobacteria</taxon>
        <taxon>Vibrionales</taxon>
        <taxon>Vibrionaceae</taxon>
        <taxon>Vibrio</taxon>
    </lineage>
</organism>
<proteinExistence type="predicted"/>
<evidence type="ECO:0000313" key="2">
    <source>
        <dbReference type="Proteomes" id="UP000252199"/>
    </source>
</evidence>
<gene>
    <name evidence="1" type="ORF">DLR72_17705</name>
</gene>
<protein>
    <recommendedName>
        <fullName evidence="3">Response regulator</fullName>
    </recommendedName>
</protein>
<reference evidence="1 2" key="1">
    <citation type="submission" date="2018-06" db="EMBL/GenBank/DDBJ databases">
        <title>Draft genome sequences of nine Vibrio sp. clinical isolates from across the United States representing the closest known relative of Vibrio cholerae.</title>
        <authorList>
            <person name="Islam M.T."/>
            <person name="Liang K."/>
            <person name="Im M.S."/>
            <person name="Winkjer J."/>
            <person name="Busby S."/>
            <person name="Batra D."/>
            <person name="Rowe L."/>
            <person name="Tarr C.L."/>
            <person name="Boucher Y."/>
        </authorList>
    </citation>
    <scope>NUCLEOTIDE SEQUENCE [LARGE SCALE GENOMIC DNA]</scope>
    <source>
        <strain evidence="1 2">2017V-1110</strain>
    </source>
</reference>
<comment type="caution">
    <text evidence="1">The sequence shown here is derived from an EMBL/GenBank/DDBJ whole genome shotgun (WGS) entry which is preliminary data.</text>
</comment>
<dbReference type="Proteomes" id="UP000252199">
    <property type="component" value="Unassembled WGS sequence"/>
</dbReference>
<evidence type="ECO:0000313" key="1">
    <source>
        <dbReference type="EMBL" id="RBM60404.1"/>
    </source>
</evidence>
<sequence>MSHSQKINAFMHNLLIENEMDNFSLVEIKDALLDIEEFASTGQDAHKFVYRQVWGLEKKGWLNSDGIGREKRYMQTDLFKGLNLASRPMPVKVNQVSDAPRAQQDKYNILINERNECEGELEIILGEIEEYRSLNQRFPELSLQITPLLKNARERSALLLGKINVLTNVLNSLNENGY</sequence>
<dbReference type="EMBL" id="QKKU01000127">
    <property type="protein sequence ID" value="RBM60404.1"/>
    <property type="molecule type" value="Genomic_DNA"/>
</dbReference>
<dbReference type="AlphaFoldDB" id="A0ABD7G155"/>
<accession>A0ABD7G155</accession>
<dbReference type="RefSeq" id="WP_113603719.1">
    <property type="nucleotide sequence ID" value="NZ_CAWQMY010000032.1"/>
</dbReference>
<evidence type="ECO:0008006" key="3">
    <source>
        <dbReference type="Google" id="ProtNLM"/>
    </source>
</evidence>
<name>A0ABD7G155_9VIBR</name>